<gene>
    <name evidence="1" type="ORF">Q9L58_010737</name>
</gene>
<sequence>MPIEKTFESAEMDALIESLGSILLSNKHLPFRTVGRSIEVTKLSGLLQQSSNIPQKRTAMHSLSDEDESWDEDEEPALYESTIDLESVLQQIDISSSDDEGPGHLPTAREVTVEELQQFHLFDKEHLTTELDKSLNWTIPAGSQHRFSMQDHLKQLFPALPPPTATGEGRSSSTIVEFSVVYTSIFGQFNWKQNQTQIVQAGILATFSRLTMEWLDQIENDFSDLFRLDDGALVLHPDSVGYRLKKRIDECLNSLTGHNDPTLVFHFDAEAIIRESFDENFHLNLELKPKFRHTNTTRLKAKAYRNVISRMCLFWPLNVFVSMVTGVKPSLKSTVQLPLGSKTNHSYLTMVGRFSRIKELVSKDVATNGLP</sequence>
<reference evidence="1 2" key="1">
    <citation type="submission" date="2024-02" db="EMBL/GenBank/DDBJ databases">
        <title>Discinaceae phylogenomics.</title>
        <authorList>
            <person name="Dirks A.C."/>
            <person name="James T.Y."/>
        </authorList>
    </citation>
    <scope>NUCLEOTIDE SEQUENCE [LARGE SCALE GENOMIC DNA]</scope>
    <source>
        <strain evidence="1 2">ACD0624</strain>
    </source>
</reference>
<keyword evidence="2" id="KW-1185">Reference proteome</keyword>
<name>A0ABR3G483_9PEZI</name>
<comment type="caution">
    <text evidence="1">The sequence shown here is derived from an EMBL/GenBank/DDBJ whole genome shotgun (WGS) entry which is preliminary data.</text>
</comment>
<proteinExistence type="predicted"/>
<accession>A0ABR3G483</accession>
<dbReference type="Proteomes" id="UP001447188">
    <property type="component" value="Unassembled WGS sequence"/>
</dbReference>
<protein>
    <submittedName>
        <fullName evidence="1">Uncharacterized protein</fullName>
    </submittedName>
</protein>
<organism evidence="1 2">
    <name type="scientific">Discina gigas</name>
    <dbReference type="NCBI Taxonomy" id="1032678"/>
    <lineage>
        <taxon>Eukaryota</taxon>
        <taxon>Fungi</taxon>
        <taxon>Dikarya</taxon>
        <taxon>Ascomycota</taxon>
        <taxon>Pezizomycotina</taxon>
        <taxon>Pezizomycetes</taxon>
        <taxon>Pezizales</taxon>
        <taxon>Discinaceae</taxon>
        <taxon>Discina</taxon>
    </lineage>
</organism>
<evidence type="ECO:0000313" key="2">
    <source>
        <dbReference type="Proteomes" id="UP001447188"/>
    </source>
</evidence>
<dbReference type="EMBL" id="JBBBZM010000687">
    <property type="protein sequence ID" value="KAL0630416.1"/>
    <property type="molecule type" value="Genomic_DNA"/>
</dbReference>
<evidence type="ECO:0000313" key="1">
    <source>
        <dbReference type="EMBL" id="KAL0630416.1"/>
    </source>
</evidence>